<dbReference type="Proteomes" id="UP000078532">
    <property type="component" value="Unassembled WGS sequence"/>
</dbReference>
<dbReference type="InterPro" id="IPR000644">
    <property type="entry name" value="CBS_dom"/>
</dbReference>
<dbReference type="SUPFAM" id="SSF55021">
    <property type="entry name" value="ACT-like"/>
    <property type="match status" value="1"/>
</dbReference>
<dbReference type="InterPro" id="IPR051257">
    <property type="entry name" value="Diverse_CBS-Domain"/>
</dbReference>
<proteinExistence type="predicted"/>
<organism evidence="5 6">
    <name type="scientific">Desulfotomaculum copahuensis</name>
    <dbReference type="NCBI Taxonomy" id="1838280"/>
    <lineage>
        <taxon>Bacteria</taxon>
        <taxon>Bacillati</taxon>
        <taxon>Bacillota</taxon>
        <taxon>Clostridia</taxon>
        <taxon>Eubacteriales</taxon>
        <taxon>Desulfotomaculaceae</taxon>
        <taxon>Desulfotomaculum</taxon>
    </lineage>
</organism>
<dbReference type="RefSeq" id="WP_066668158.1">
    <property type="nucleotide sequence ID" value="NZ_LYVF01000158.1"/>
</dbReference>
<dbReference type="PROSITE" id="PS51671">
    <property type="entry name" value="ACT"/>
    <property type="match status" value="1"/>
</dbReference>
<dbReference type="InterPro" id="IPR046342">
    <property type="entry name" value="CBS_dom_sf"/>
</dbReference>
<dbReference type="SUPFAM" id="SSF54631">
    <property type="entry name" value="CBS-domain pair"/>
    <property type="match status" value="1"/>
</dbReference>
<evidence type="ECO:0000313" key="5">
    <source>
        <dbReference type="EMBL" id="OAT81726.1"/>
    </source>
</evidence>
<reference evidence="5 6" key="1">
    <citation type="submission" date="2016-04" db="EMBL/GenBank/DDBJ databases">
        <authorList>
            <person name="Evans L.H."/>
            <person name="Alamgir A."/>
            <person name="Owens N."/>
            <person name="Weber N.D."/>
            <person name="Virtaneva K."/>
            <person name="Barbian K."/>
            <person name="Babar A."/>
            <person name="Rosenke K."/>
        </authorList>
    </citation>
    <scope>NUCLEOTIDE SEQUENCE [LARGE SCALE GENOMIC DNA]</scope>
    <source>
        <strain evidence="5 6">LMa1</strain>
    </source>
</reference>
<dbReference type="PROSITE" id="PS51371">
    <property type="entry name" value="CBS"/>
    <property type="match status" value="2"/>
</dbReference>
<name>A0A1B7LER8_9FIRM</name>
<dbReference type="SMART" id="SM00116">
    <property type="entry name" value="CBS"/>
    <property type="match status" value="2"/>
</dbReference>
<sequence>MFVREHMSTSPININPATPILEALNMMKKQKIRHLPVVEKGRLAGLVTERTLLTVSPSPATTLSVFEINYLMSKMVVKEVMIKQPIVIAPTASIEEAALIMREHKVGCLPVVENGQLVGIITQTDVFEAMIKIFGLRKAGTRLVVETGDHVGALADILALVREHNINVIGVACLEKESNKFEIMLRLSTVEPEALIQDMKQHEYNIISVS</sequence>
<dbReference type="PANTHER" id="PTHR43080:SF26">
    <property type="entry name" value="REGULATORY PROTEIN"/>
    <property type="match status" value="1"/>
</dbReference>
<evidence type="ECO:0000259" key="4">
    <source>
        <dbReference type="PROSITE" id="PS51671"/>
    </source>
</evidence>
<comment type="caution">
    <text evidence="5">The sequence shown here is derived from an EMBL/GenBank/DDBJ whole genome shotgun (WGS) entry which is preliminary data.</text>
</comment>
<dbReference type="InterPro" id="IPR002912">
    <property type="entry name" value="ACT_dom"/>
</dbReference>
<dbReference type="Pfam" id="PF00571">
    <property type="entry name" value="CBS"/>
    <property type="match status" value="2"/>
</dbReference>
<dbReference type="InterPro" id="IPR045865">
    <property type="entry name" value="ACT-like_dom_sf"/>
</dbReference>
<evidence type="ECO:0000259" key="3">
    <source>
        <dbReference type="PROSITE" id="PS51371"/>
    </source>
</evidence>
<evidence type="ECO:0000256" key="2">
    <source>
        <dbReference type="PROSITE-ProRule" id="PRU00703"/>
    </source>
</evidence>
<feature type="domain" description="ACT" evidence="4">
    <location>
        <begin position="142"/>
        <end position="210"/>
    </location>
</feature>
<keyword evidence="6" id="KW-1185">Reference proteome</keyword>
<evidence type="ECO:0000313" key="6">
    <source>
        <dbReference type="Proteomes" id="UP000078532"/>
    </source>
</evidence>
<feature type="domain" description="CBS" evidence="3">
    <location>
        <begin position="81"/>
        <end position="136"/>
    </location>
</feature>
<dbReference type="AlphaFoldDB" id="A0A1B7LER8"/>
<dbReference type="EMBL" id="LYVF01000158">
    <property type="protein sequence ID" value="OAT81726.1"/>
    <property type="molecule type" value="Genomic_DNA"/>
</dbReference>
<feature type="domain" description="CBS" evidence="3">
    <location>
        <begin position="7"/>
        <end position="62"/>
    </location>
</feature>
<gene>
    <name evidence="5" type="ORF">A6M21_09970</name>
</gene>
<evidence type="ECO:0000256" key="1">
    <source>
        <dbReference type="ARBA" id="ARBA00023122"/>
    </source>
</evidence>
<dbReference type="STRING" id="1838280.A6M21_09970"/>
<dbReference type="PANTHER" id="PTHR43080">
    <property type="entry name" value="CBS DOMAIN-CONTAINING PROTEIN CBSX3, MITOCHONDRIAL"/>
    <property type="match status" value="1"/>
</dbReference>
<dbReference type="Gene3D" id="3.10.580.10">
    <property type="entry name" value="CBS-domain"/>
    <property type="match status" value="1"/>
</dbReference>
<keyword evidence="1 2" id="KW-0129">CBS domain</keyword>
<accession>A0A1B7LER8</accession>
<protein>
    <submittedName>
        <fullName evidence="5">Acetoin dehydrogenase</fullName>
    </submittedName>
</protein>
<dbReference type="OrthoDB" id="9802114at2"/>
<dbReference type="CDD" id="cd04584">
    <property type="entry name" value="CBS_pair_AcuB_like"/>
    <property type="match status" value="1"/>
</dbReference>